<feature type="compositionally biased region" description="Polar residues" evidence="1">
    <location>
        <begin position="62"/>
        <end position="73"/>
    </location>
</feature>
<proteinExistence type="predicted"/>
<evidence type="ECO:0000313" key="2">
    <source>
        <dbReference type="EMBL" id="CAG5040797.1"/>
    </source>
</evidence>
<name>A0A8S3XX64_PARAO</name>
<evidence type="ECO:0000313" key="3">
    <source>
        <dbReference type="Proteomes" id="UP000691718"/>
    </source>
</evidence>
<gene>
    <name evidence="2" type="ORF">PAPOLLO_LOCUS21970</name>
</gene>
<comment type="caution">
    <text evidence="2">The sequence shown here is derived from an EMBL/GenBank/DDBJ whole genome shotgun (WGS) entry which is preliminary data.</text>
</comment>
<organism evidence="2 3">
    <name type="scientific">Parnassius apollo</name>
    <name type="common">Apollo butterfly</name>
    <name type="synonym">Papilio apollo</name>
    <dbReference type="NCBI Taxonomy" id="110799"/>
    <lineage>
        <taxon>Eukaryota</taxon>
        <taxon>Metazoa</taxon>
        <taxon>Ecdysozoa</taxon>
        <taxon>Arthropoda</taxon>
        <taxon>Hexapoda</taxon>
        <taxon>Insecta</taxon>
        <taxon>Pterygota</taxon>
        <taxon>Neoptera</taxon>
        <taxon>Endopterygota</taxon>
        <taxon>Lepidoptera</taxon>
        <taxon>Glossata</taxon>
        <taxon>Ditrysia</taxon>
        <taxon>Papilionoidea</taxon>
        <taxon>Papilionidae</taxon>
        <taxon>Parnassiinae</taxon>
        <taxon>Parnassini</taxon>
        <taxon>Parnassius</taxon>
        <taxon>Parnassius</taxon>
    </lineage>
</organism>
<reference evidence="2" key="1">
    <citation type="submission" date="2021-04" db="EMBL/GenBank/DDBJ databases">
        <authorList>
            <person name="Tunstrom K."/>
        </authorList>
    </citation>
    <scope>NUCLEOTIDE SEQUENCE</scope>
</reference>
<dbReference type="Proteomes" id="UP000691718">
    <property type="component" value="Unassembled WGS sequence"/>
</dbReference>
<feature type="region of interest" description="Disordered" evidence="1">
    <location>
        <begin position="62"/>
        <end position="83"/>
    </location>
</feature>
<accession>A0A8S3XX64</accession>
<sequence length="126" mass="13083">MGGLDYESGPIGLPHISTEEYRSINQGNIVQNNEINEKTAAVNTPVDIASDSVVSFVQTSLTHGKTDSTSEGTQRVEAPTAVSTGSETYDAAIRHAAPVHHSGTAVSNSDSKLVIAAAAAYRNAAD</sequence>
<dbReference type="AlphaFoldDB" id="A0A8S3XX64"/>
<keyword evidence="3" id="KW-1185">Reference proteome</keyword>
<dbReference type="EMBL" id="CAJQZP010001351">
    <property type="protein sequence ID" value="CAG5040797.1"/>
    <property type="molecule type" value="Genomic_DNA"/>
</dbReference>
<evidence type="ECO:0000256" key="1">
    <source>
        <dbReference type="SAM" id="MobiDB-lite"/>
    </source>
</evidence>
<protein>
    <submittedName>
        <fullName evidence="2">(apollo) hypothetical protein</fullName>
    </submittedName>
</protein>